<dbReference type="Pfam" id="PF25019">
    <property type="entry name" value="LRR_R13L1-DRL21"/>
    <property type="match status" value="1"/>
</dbReference>
<dbReference type="EMBL" id="RCHU01000744">
    <property type="protein sequence ID" value="TKR97032.1"/>
    <property type="molecule type" value="Genomic_DNA"/>
</dbReference>
<dbReference type="GO" id="GO:0006952">
    <property type="term" value="P:defense response"/>
    <property type="evidence" value="ECO:0007669"/>
    <property type="project" value="UniProtKB-KW"/>
</dbReference>
<feature type="coiled-coil region" evidence="4">
    <location>
        <begin position="114"/>
        <end position="141"/>
    </location>
</feature>
<dbReference type="AlphaFoldDB" id="A0A4U5PJX1"/>
<dbReference type="Gene3D" id="3.80.10.10">
    <property type="entry name" value="Ribonuclease Inhibitor"/>
    <property type="match status" value="2"/>
</dbReference>
<name>A0A4U5PJX1_POPAL</name>
<evidence type="ECO:0000313" key="7">
    <source>
        <dbReference type="EMBL" id="TKR97032.1"/>
    </source>
</evidence>
<sequence>MADAIVSALASTIMGNLNSSILQEFGLAGSLETDLEHLERTFITTQAVLQDAEVKQWKDQAIKVWLRHLKDAAYDVDDLLDEFSFEAQWHQQRRDLKNWLRSFFSINHNPLVFRQRMAHKLKNVREKLDAIANEKNKFNLTPQVGDIAADTYDGRLTSSLVNESEIYGRGKEKEELVLSLRSLLVRNSAIWNGWGKIPGRKHRALSLENFDDVQKLPKSIGDLKHLRYLDVSGSWIETLPESVTSLQNLQTLDLRNCTYLIHLPKGMKHMRNLVYLDLTGCSSLRFMPAGMRQLIFLRKLTLFIVGGENGRRISELEGLNNLVGQLSIVDLVNVKNLEDAKSANLKLKTALLSLTLSWHGNGYYLSNPQLYVPPQQRKSVVIQENNEEVLEGLQPHSNLKKLMICGYRGSRFPNWMMNLNMTLPNLVKMELSAFPNCEQLPPLGKLQFLKSLVLRGMDGVKSIDGNVYGDGQNPFPSLETLTFNSMEGLEQWSACTFPRLRDLRIVDCPVLNEIPIIPFVKSLHIREGKDSLLRSVRNLTSITSLYIRKIPNVRELPDGFLQNHTLLEILEIDEMPDLESLSNRVLDNLSALKSLTIKGCGKLESLPEGVRHLTALENLMLGNCPELNSLPESIQHLTSLQSLVIWNCLNLKKRCEKDLGEDWPKITHIPRIDID</sequence>
<dbReference type="Gene3D" id="1.20.5.4130">
    <property type="match status" value="1"/>
</dbReference>
<dbReference type="InterPro" id="IPR032675">
    <property type="entry name" value="LRR_dom_sf"/>
</dbReference>
<reference evidence="7" key="1">
    <citation type="submission" date="2018-10" db="EMBL/GenBank/DDBJ databases">
        <title>Population genomic analysis revealed the cold adaptation of white poplar.</title>
        <authorList>
            <person name="Liu Y.-J."/>
        </authorList>
    </citation>
    <scope>NUCLEOTIDE SEQUENCE [LARGE SCALE GENOMIC DNA]</scope>
    <source>
        <strain evidence="7">PAL-ZL1</strain>
    </source>
</reference>
<dbReference type="InterPro" id="IPR041118">
    <property type="entry name" value="Rx_N"/>
</dbReference>
<dbReference type="SUPFAM" id="SSF52058">
    <property type="entry name" value="L domain-like"/>
    <property type="match status" value="2"/>
</dbReference>
<keyword evidence="3" id="KW-0611">Plant defense</keyword>
<protein>
    <submittedName>
        <fullName evidence="7">Uncharacterized protein</fullName>
    </submittedName>
</protein>
<dbReference type="PANTHER" id="PTHR47186">
    <property type="entry name" value="LEUCINE-RICH REPEAT-CONTAINING PROTEIN 57"/>
    <property type="match status" value="1"/>
</dbReference>
<feature type="domain" description="R13L1/DRL21-like LRR repeat region" evidence="6">
    <location>
        <begin position="313"/>
        <end position="457"/>
    </location>
</feature>
<evidence type="ECO:0000256" key="4">
    <source>
        <dbReference type="SAM" id="Coils"/>
    </source>
</evidence>
<keyword evidence="4" id="KW-0175">Coiled coil</keyword>
<evidence type="ECO:0000259" key="6">
    <source>
        <dbReference type="Pfam" id="PF25019"/>
    </source>
</evidence>
<evidence type="ECO:0000256" key="2">
    <source>
        <dbReference type="ARBA" id="ARBA00022741"/>
    </source>
</evidence>
<comment type="caution">
    <text evidence="7">The sequence shown here is derived from an EMBL/GenBank/DDBJ whole genome shotgun (WGS) entry which is preliminary data.</text>
</comment>
<feature type="domain" description="Disease resistance N-terminal" evidence="5">
    <location>
        <begin position="11"/>
        <end position="97"/>
    </location>
</feature>
<gene>
    <name evidence="7" type="ORF">D5086_0000217130</name>
</gene>
<dbReference type="InterPro" id="IPR056789">
    <property type="entry name" value="LRR_R13L1-DRL21"/>
</dbReference>
<evidence type="ECO:0000256" key="3">
    <source>
        <dbReference type="ARBA" id="ARBA00022821"/>
    </source>
</evidence>
<dbReference type="PANTHER" id="PTHR47186:SF3">
    <property type="entry name" value="OS09G0267800 PROTEIN"/>
    <property type="match status" value="1"/>
</dbReference>
<evidence type="ECO:0000259" key="5">
    <source>
        <dbReference type="Pfam" id="PF18052"/>
    </source>
</evidence>
<dbReference type="CDD" id="cd14798">
    <property type="entry name" value="RX-CC_like"/>
    <property type="match status" value="1"/>
</dbReference>
<dbReference type="InterPro" id="IPR038005">
    <property type="entry name" value="RX-like_CC"/>
</dbReference>
<evidence type="ECO:0000256" key="1">
    <source>
        <dbReference type="ARBA" id="ARBA00022737"/>
    </source>
</evidence>
<proteinExistence type="predicted"/>
<dbReference type="GO" id="GO:0000166">
    <property type="term" value="F:nucleotide binding"/>
    <property type="evidence" value="ECO:0007669"/>
    <property type="project" value="UniProtKB-KW"/>
</dbReference>
<accession>A0A4U5PJX1</accession>
<dbReference type="Pfam" id="PF18052">
    <property type="entry name" value="Rx_N"/>
    <property type="match status" value="1"/>
</dbReference>
<keyword evidence="1" id="KW-0677">Repeat</keyword>
<keyword evidence="2" id="KW-0547">Nucleotide-binding</keyword>
<organism evidence="7">
    <name type="scientific">Populus alba</name>
    <name type="common">White poplar</name>
    <dbReference type="NCBI Taxonomy" id="43335"/>
    <lineage>
        <taxon>Eukaryota</taxon>
        <taxon>Viridiplantae</taxon>
        <taxon>Streptophyta</taxon>
        <taxon>Embryophyta</taxon>
        <taxon>Tracheophyta</taxon>
        <taxon>Spermatophyta</taxon>
        <taxon>Magnoliopsida</taxon>
        <taxon>eudicotyledons</taxon>
        <taxon>Gunneridae</taxon>
        <taxon>Pentapetalae</taxon>
        <taxon>rosids</taxon>
        <taxon>fabids</taxon>
        <taxon>Malpighiales</taxon>
        <taxon>Salicaceae</taxon>
        <taxon>Saliceae</taxon>
        <taxon>Populus</taxon>
    </lineage>
</organism>